<dbReference type="InterPro" id="IPR011990">
    <property type="entry name" value="TPR-like_helical_dom_sf"/>
</dbReference>
<dbReference type="GO" id="GO:0004674">
    <property type="term" value="F:protein serine/threonine kinase activity"/>
    <property type="evidence" value="ECO:0007669"/>
    <property type="project" value="UniProtKB-KW"/>
</dbReference>
<dbReference type="InterPro" id="IPR019734">
    <property type="entry name" value="TPR_rpt"/>
</dbReference>
<proteinExistence type="inferred from homology"/>
<dbReference type="Gene3D" id="3.30.200.20">
    <property type="entry name" value="Phosphorylase Kinase, domain 1"/>
    <property type="match status" value="1"/>
</dbReference>
<evidence type="ECO:0000313" key="11">
    <source>
        <dbReference type="Proteomes" id="UP000322214"/>
    </source>
</evidence>
<dbReference type="Gene3D" id="1.10.510.10">
    <property type="entry name" value="Transferase(Phosphotransferase) domain 1"/>
    <property type="match status" value="1"/>
</dbReference>
<dbReference type="SUPFAM" id="SSF48452">
    <property type="entry name" value="TPR-like"/>
    <property type="match status" value="1"/>
</dbReference>
<dbReference type="CDD" id="cd14014">
    <property type="entry name" value="STKc_PknB_like"/>
    <property type="match status" value="1"/>
</dbReference>
<dbReference type="PANTHER" id="PTHR43671:SF13">
    <property type="entry name" value="SERINE_THREONINE-PROTEIN KINASE NEK2"/>
    <property type="match status" value="1"/>
</dbReference>
<dbReference type="InterPro" id="IPR000719">
    <property type="entry name" value="Prot_kinase_dom"/>
</dbReference>
<dbReference type="Pfam" id="PF00069">
    <property type="entry name" value="Pkinase"/>
    <property type="match status" value="1"/>
</dbReference>
<keyword evidence="7 8" id="KW-0067">ATP-binding</keyword>
<evidence type="ECO:0000256" key="2">
    <source>
        <dbReference type="ARBA" id="ARBA00012513"/>
    </source>
</evidence>
<evidence type="ECO:0000256" key="1">
    <source>
        <dbReference type="ARBA" id="ARBA00010886"/>
    </source>
</evidence>
<gene>
    <name evidence="10" type="primary">pknB_24</name>
    <name evidence="10" type="ORF">MFFC18_34090</name>
</gene>
<keyword evidence="3" id="KW-0723">Serine/threonine-protein kinase</keyword>
<dbReference type="SMART" id="SM00220">
    <property type="entry name" value="S_TKc"/>
    <property type="match status" value="1"/>
</dbReference>
<dbReference type="InterPro" id="IPR050660">
    <property type="entry name" value="NEK_Ser/Thr_kinase"/>
</dbReference>
<evidence type="ECO:0000256" key="4">
    <source>
        <dbReference type="ARBA" id="ARBA00022679"/>
    </source>
</evidence>
<evidence type="ECO:0000313" key="10">
    <source>
        <dbReference type="EMBL" id="QEG23510.1"/>
    </source>
</evidence>
<protein>
    <recommendedName>
        <fullName evidence="2">non-specific serine/threonine protein kinase</fullName>
        <ecNumber evidence="2">2.7.11.1</ecNumber>
    </recommendedName>
</protein>
<comment type="similarity">
    <text evidence="1">Belongs to the protein kinase superfamily. NEK Ser/Thr protein kinase family. NIMA subfamily.</text>
</comment>
<keyword evidence="4 10" id="KW-0808">Transferase</keyword>
<dbReference type="EC" id="2.7.11.1" evidence="2"/>
<dbReference type="PROSITE" id="PS50011">
    <property type="entry name" value="PROTEIN_KINASE_DOM"/>
    <property type="match status" value="1"/>
</dbReference>
<dbReference type="InterPro" id="IPR011009">
    <property type="entry name" value="Kinase-like_dom_sf"/>
</dbReference>
<dbReference type="AlphaFoldDB" id="A0A5B9PEC6"/>
<dbReference type="GO" id="GO:0005524">
    <property type="term" value="F:ATP binding"/>
    <property type="evidence" value="ECO:0007669"/>
    <property type="project" value="UniProtKB-UniRule"/>
</dbReference>
<dbReference type="Pfam" id="PF13181">
    <property type="entry name" value="TPR_8"/>
    <property type="match status" value="1"/>
</dbReference>
<dbReference type="EMBL" id="CP042912">
    <property type="protein sequence ID" value="QEG23510.1"/>
    <property type="molecule type" value="Genomic_DNA"/>
</dbReference>
<name>A0A5B9PEC6_9BACT</name>
<feature type="domain" description="Protein kinase" evidence="9">
    <location>
        <begin position="123"/>
        <end position="386"/>
    </location>
</feature>
<dbReference type="KEGG" id="mff:MFFC18_34090"/>
<evidence type="ECO:0000256" key="3">
    <source>
        <dbReference type="ARBA" id="ARBA00022527"/>
    </source>
</evidence>
<dbReference type="FunFam" id="1.10.510.10:FF:000021">
    <property type="entry name" value="Serine/threonine protein kinase"/>
    <property type="match status" value="1"/>
</dbReference>
<keyword evidence="6 10" id="KW-0418">Kinase</keyword>
<keyword evidence="11" id="KW-1185">Reference proteome</keyword>
<dbReference type="PANTHER" id="PTHR43671">
    <property type="entry name" value="SERINE/THREONINE-PROTEIN KINASE NEK"/>
    <property type="match status" value="1"/>
</dbReference>
<sequence length="1013" mass="112600">MEKAKLTLETLLERQKISWETEKPIKVWQIVERFPTLKDRHEVLIDLLYAEVLYREQRGEHPQRSDYTHLFPELKEKINRQFQVHEALDVPATPQAEIATSVGGETIPSRNIKSHDRRSVPGFELLEVVGRGGSGIAYRALDQKLNRTVVIKFLLAADDQEATRRLIHEASASASLVHPSIVQVFHVGVHNEDPYMVMEFVDGGSLANKLQDGPLTTDEAVSIARQVAEAVEFAHTNSVVHRDLKPGNILLGSDGKPQVADFGLARKVGAESLHATGDVLGTPAYMSPEQAKGQPADARSDVYSIGAVLYEMLSGRSPFDAATPWDILHQVTTTDPVSLRQLNASIPKDIETICQKCLEKDPARRYQSAQMLVDDLARFKNGEPILASPVNGLQRTIKWCRRKPGLATLAATSLGLLLLLAGGSTFAAFKLNAANKTILREQKIAEEAQLQAEADREAAIDSLWHLVNSLYEDLSANTATIETRDQVLTVAISGLESIGEFRGSRKFDRTAMVAQQRIAQLHSLRGDSKTAVSAFEKSIEIARANKASAPDDFEFQVDLYVALDHLVGHHIRHSNHSEIAKLKAEAEDLLGQLREQYPDNKTLLQNAVSAYSRDIDYLWQHQPPAESIRVGEIAAVDAARLIELEPESEPAYHAGYHLHSRLGRAYLESGDLPGAVTHWKRAREHIEHLLSLRPDHPDYVYGNAVLFRMESAGHNAAAQVETSLDYLETALGLFKQLSATDEENIDWQANIASTLTMRAQTLLTAGKLDESIANYDKATEIHMSLADKFGMTNMLRRFLSQIKLEQSLVFLRQQNWQAAQTATREMAELIDGIDKFAESGVSAYALFEFAAPLVEESTNVMLGNPTTISSVDSEVCTLFLIGVAEATSNDTPQFTEATLDRIRRVNADLSCHSFEELISHLQTREGCHPFTQQNIPAYAVRMLSLRGKHLDEVTEMDDSTRNQRQLDLAERIEAILLEATESNPLIAQAIRAEPDLHWFMDSATYANSPLNQE</sequence>
<dbReference type="SMART" id="SM00028">
    <property type="entry name" value="TPR"/>
    <property type="match status" value="3"/>
</dbReference>
<dbReference type="InterPro" id="IPR017441">
    <property type="entry name" value="Protein_kinase_ATP_BS"/>
</dbReference>
<organism evidence="10 11">
    <name type="scientific">Mariniblastus fucicola</name>
    <dbReference type="NCBI Taxonomy" id="980251"/>
    <lineage>
        <taxon>Bacteria</taxon>
        <taxon>Pseudomonadati</taxon>
        <taxon>Planctomycetota</taxon>
        <taxon>Planctomycetia</taxon>
        <taxon>Pirellulales</taxon>
        <taxon>Pirellulaceae</taxon>
        <taxon>Mariniblastus</taxon>
    </lineage>
</organism>
<evidence type="ECO:0000256" key="5">
    <source>
        <dbReference type="ARBA" id="ARBA00022741"/>
    </source>
</evidence>
<reference evidence="10 11" key="1">
    <citation type="submission" date="2019-08" db="EMBL/GenBank/DDBJ databases">
        <title>Deep-cultivation of Planctomycetes and their phenomic and genomic characterization uncovers novel biology.</title>
        <authorList>
            <person name="Wiegand S."/>
            <person name="Jogler M."/>
            <person name="Boedeker C."/>
            <person name="Pinto D."/>
            <person name="Vollmers J."/>
            <person name="Rivas-Marin E."/>
            <person name="Kohn T."/>
            <person name="Peeters S.H."/>
            <person name="Heuer A."/>
            <person name="Rast P."/>
            <person name="Oberbeckmann S."/>
            <person name="Bunk B."/>
            <person name="Jeske O."/>
            <person name="Meyerdierks A."/>
            <person name="Storesund J.E."/>
            <person name="Kallscheuer N."/>
            <person name="Luecker S."/>
            <person name="Lage O.M."/>
            <person name="Pohl T."/>
            <person name="Merkel B.J."/>
            <person name="Hornburger P."/>
            <person name="Mueller R.-W."/>
            <person name="Bruemmer F."/>
            <person name="Labrenz M."/>
            <person name="Spormann A.M."/>
            <person name="Op den Camp H."/>
            <person name="Overmann J."/>
            <person name="Amann R."/>
            <person name="Jetten M.S.M."/>
            <person name="Mascher T."/>
            <person name="Medema M.H."/>
            <person name="Devos D.P."/>
            <person name="Kaster A.-K."/>
            <person name="Ovreas L."/>
            <person name="Rohde M."/>
            <person name="Galperin M.Y."/>
            <person name="Jogler C."/>
        </authorList>
    </citation>
    <scope>NUCLEOTIDE SEQUENCE [LARGE SCALE GENOMIC DNA]</scope>
    <source>
        <strain evidence="10 11">FC18</strain>
    </source>
</reference>
<dbReference type="InterPro" id="IPR008271">
    <property type="entry name" value="Ser/Thr_kinase_AS"/>
</dbReference>
<dbReference type="PROSITE" id="PS00108">
    <property type="entry name" value="PROTEIN_KINASE_ST"/>
    <property type="match status" value="1"/>
</dbReference>
<feature type="binding site" evidence="8">
    <location>
        <position position="152"/>
    </location>
    <ligand>
        <name>ATP</name>
        <dbReference type="ChEBI" id="CHEBI:30616"/>
    </ligand>
</feature>
<dbReference type="PROSITE" id="PS00107">
    <property type="entry name" value="PROTEIN_KINASE_ATP"/>
    <property type="match status" value="1"/>
</dbReference>
<evidence type="ECO:0000259" key="9">
    <source>
        <dbReference type="PROSITE" id="PS50011"/>
    </source>
</evidence>
<evidence type="ECO:0000256" key="8">
    <source>
        <dbReference type="PROSITE-ProRule" id="PRU10141"/>
    </source>
</evidence>
<evidence type="ECO:0000256" key="6">
    <source>
        <dbReference type="ARBA" id="ARBA00022777"/>
    </source>
</evidence>
<keyword evidence="5 8" id="KW-0547">Nucleotide-binding</keyword>
<dbReference type="SUPFAM" id="SSF56112">
    <property type="entry name" value="Protein kinase-like (PK-like)"/>
    <property type="match status" value="1"/>
</dbReference>
<dbReference type="STRING" id="980251.GCA_001642875_02665"/>
<accession>A0A5B9PEC6</accession>
<evidence type="ECO:0000256" key="7">
    <source>
        <dbReference type="ARBA" id="ARBA00022840"/>
    </source>
</evidence>
<dbReference type="Gene3D" id="1.25.40.10">
    <property type="entry name" value="Tetratricopeptide repeat domain"/>
    <property type="match status" value="2"/>
</dbReference>
<dbReference type="Proteomes" id="UP000322214">
    <property type="component" value="Chromosome"/>
</dbReference>